<keyword evidence="2" id="KW-1185">Reference proteome</keyword>
<name>A0A653CB42_CALMS</name>
<evidence type="ECO:0000313" key="2">
    <source>
        <dbReference type="Proteomes" id="UP000410492"/>
    </source>
</evidence>
<accession>A0A653CB42</accession>
<proteinExistence type="predicted"/>
<reference evidence="1 2" key="1">
    <citation type="submission" date="2019-01" db="EMBL/GenBank/DDBJ databases">
        <authorList>
            <person name="Sayadi A."/>
        </authorList>
    </citation>
    <scope>NUCLEOTIDE SEQUENCE [LARGE SCALE GENOMIC DNA]</scope>
</reference>
<sequence length="48" mass="5463">MGNSKPPDLPHTSRLATRFSFYGQLKGNFTELYRDFLLSSLGWPSIES</sequence>
<evidence type="ECO:0000313" key="1">
    <source>
        <dbReference type="EMBL" id="VEN45162.1"/>
    </source>
</evidence>
<dbReference type="EMBL" id="CAACVG010007387">
    <property type="protein sequence ID" value="VEN45162.1"/>
    <property type="molecule type" value="Genomic_DNA"/>
</dbReference>
<gene>
    <name evidence="1" type="ORF">CALMAC_LOCUS7703</name>
</gene>
<dbReference type="AlphaFoldDB" id="A0A653CB42"/>
<protein>
    <submittedName>
        <fullName evidence="1">Uncharacterized protein</fullName>
    </submittedName>
</protein>
<organism evidence="1 2">
    <name type="scientific">Callosobruchus maculatus</name>
    <name type="common">Southern cowpea weevil</name>
    <name type="synonym">Pulse bruchid</name>
    <dbReference type="NCBI Taxonomy" id="64391"/>
    <lineage>
        <taxon>Eukaryota</taxon>
        <taxon>Metazoa</taxon>
        <taxon>Ecdysozoa</taxon>
        <taxon>Arthropoda</taxon>
        <taxon>Hexapoda</taxon>
        <taxon>Insecta</taxon>
        <taxon>Pterygota</taxon>
        <taxon>Neoptera</taxon>
        <taxon>Endopterygota</taxon>
        <taxon>Coleoptera</taxon>
        <taxon>Polyphaga</taxon>
        <taxon>Cucujiformia</taxon>
        <taxon>Chrysomeloidea</taxon>
        <taxon>Chrysomelidae</taxon>
        <taxon>Bruchinae</taxon>
        <taxon>Bruchini</taxon>
        <taxon>Callosobruchus</taxon>
    </lineage>
</organism>
<dbReference type="Proteomes" id="UP000410492">
    <property type="component" value="Unassembled WGS sequence"/>
</dbReference>